<dbReference type="RefSeq" id="WP_147661744.1">
    <property type="nucleotide sequence ID" value="NZ_CP042905.2"/>
</dbReference>
<proteinExistence type="predicted"/>
<evidence type="ECO:0008006" key="3">
    <source>
        <dbReference type="Google" id="ProtNLM"/>
    </source>
</evidence>
<dbReference type="Proteomes" id="UP000321408">
    <property type="component" value="Chromosome"/>
</dbReference>
<name>A0A5B9D6S3_9ARCH</name>
<accession>A0A5B9D6S3</accession>
<protein>
    <recommendedName>
        <fullName evidence="3">PIN domain-containing protein</fullName>
    </recommendedName>
</protein>
<organism evidence="1 2">
    <name type="scientific">Promethearchaeum syntrophicum</name>
    <dbReference type="NCBI Taxonomy" id="2594042"/>
    <lineage>
        <taxon>Archaea</taxon>
        <taxon>Promethearchaeati</taxon>
        <taxon>Promethearchaeota</taxon>
        <taxon>Promethearchaeia</taxon>
        <taxon>Promethearchaeales</taxon>
        <taxon>Promethearchaeaceae</taxon>
        <taxon>Promethearchaeum</taxon>
    </lineage>
</organism>
<reference evidence="1 2" key="1">
    <citation type="journal article" date="2020" name="Nature">
        <title>Isolation of an archaeon at the prokaryote-eukaryote interface.</title>
        <authorList>
            <person name="Imachi H."/>
            <person name="Nobu M.K."/>
            <person name="Nakahara N."/>
            <person name="Morono Y."/>
            <person name="Ogawara M."/>
            <person name="Takaki Y."/>
            <person name="Takano Y."/>
            <person name="Uematsu K."/>
            <person name="Ikuta T."/>
            <person name="Ito M."/>
            <person name="Matsui Y."/>
            <person name="Miyazaki M."/>
            <person name="Murata K."/>
            <person name="Saito Y."/>
            <person name="Sakai S."/>
            <person name="Song C."/>
            <person name="Tasumi E."/>
            <person name="Yamanaka Y."/>
            <person name="Yamaguchi T."/>
            <person name="Kamagata Y."/>
            <person name="Tamaki H."/>
            <person name="Takai K."/>
        </authorList>
    </citation>
    <scope>NUCLEOTIDE SEQUENCE [LARGE SCALE GENOMIC DNA]</scope>
    <source>
        <strain evidence="1 2">MK-D1</strain>
    </source>
</reference>
<dbReference type="AlphaFoldDB" id="A0A5B9D6S3"/>
<dbReference type="KEGG" id="psyt:DSAG12_00621"/>
<dbReference type="GeneID" id="41328625"/>
<evidence type="ECO:0000313" key="1">
    <source>
        <dbReference type="EMBL" id="QEE14804.1"/>
    </source>
</evidence>
<dbReference type="EMBL" id="CP042905">
    <property type="protein sequence ID" value="QEE14804.1"/>
    <property type="molecule type" value="Genomic_DNA"/>
</dbReference>
<reference evidence="1 2" key="2">
    <citation type="journal article" date="2024" name="Int. J. Syst. Evol. Microbiol.">
        <title>Promethearchaeum syntrophicum gen. nov., sp. nov., an anaerobic, obligately syntrophic archaeon, the first isolate of the lineage 'Asgard' archaea, and proposal of the new archaeal phylum Promethearchaeota phyl. nov. and kingdom Promethearchaeati regn. nov.</title>
        <authorList>
            <person name="Imachi H."/>
            <person name="Nobu M.K."/>
            <person name="Kato S."/>
            <person name="Takaki Y."/>
            <person name="Miyazaki M."/>
            <person name="Miyata M."/>
            <person name="Ogawara M."/>
            <person name="Saito Y."/>
            <person name="Sakai S."/>
            <person name="Tahara Y.O."/>
            <person name="Takano Y."/>
            <person name="Tasumi E."/>
            <person name="Uematsu K."/>
            <person name="Yoshimura T."/>
            <person name="Itoh T."/>
            <person name="Ohkuma M."/>
            <person name="Takai K."/>
        </authorList>
    </citation>
    <scope>NUCLEOTIDE SEQUENCE [LARGE SCALE GENOMIC DNA]</scope>
    <source>
        <strain evidence="1 2">MK-D1</strain>
    </source>
</reference>
<gene>
    <name evidence="1" type="ORF">DSAG12_00621</name>
</gene>
<evidence type="ECO:0000313" key="2">
    <source>
        <dbReference type="Proteomes" id="UP000321408"/>
    </source>
</evidence>
<keyword evidence="2" id="KW-1185">Reference proteome</keyword>
<sequence>MLLSFDTCSFLRIQHIFNTIDIDLRSILKEFRLVITEELRKEYLNYKLEKFFAFNYIFIPLSAEERKTYISKYLLESFDSADQDLIIVGLRDKLTIVTDDRDLFNQCSILNIPTFQLWSFCISLVKDGQLSKNQIHKCWKLWEEEKRYSKTTLKLIKKTLGLL</sequence>